<dbReference type="PANTHER" id="PTHR13932:SF5">
    <property type="entry name" value="RADICAL S-ADENOSYL METHIONINE DOMAIN-CONTAINING PROTEIN 1, MITOCHONDRIAL"/>
    <property type="match status" value="1"/>
</dbReference>
<proteinExistence type="predicted"/>
<keyword evidence="2" id="KW-0346">Stress response</keyword>
<dbReference type="GO" id="GO:0051539">
    <property type="term" value="F:4 iron, 4 sulfur cluster binding"/>
    <property type="evidence" value="ECO:0007669"/>
    <property type="project" value="TreeGrafter"/>
</dbReference>
<dbReference type="Pfam" id="PF06969">
    <property type="entry name" value="HemN_C"/>
    <property type="match status" value="1"/>
</dbReference>
<name>A0A3B1DX06_9ZZZZ</name>
<evidence type="ECO:0000259" key="1">
    <source>
        <dbReference type="SMART" id="SM00729"/>
    </source>
</evidence>
<dbReference type="Pfam" id="PF04055">
    <property type="entry name" value="Radical_SAM"/>
    <property type="match status" value="1"/>
</dbReference>
<dbReference type="InterPro" id="IPR006638">
    <property type="entry name" value="Elp3/MiaA/NifB-like_rSAM"/>
</dbReference>
<feature type="non-terminal residue" evidence="2">
    <location>
        <position position="1"/>
    </location>
</feature>
<reference evidence="2" key="1">
    <citation type="submission" date="2018-06" db="EMBL/GenBank/DDBJ databases">
        <authorList>
            <person name="Zhirakovskaya E."/>
        </authorList>
    </citation>
    <scope>NUCLEOTIDE SEQUENCE</scope>
</reference>
<evidence type="ECO:0000313" key="2">
    <source>
        <dbReference type="EMBL" id="VAX40854.1"/>
    </source>
</evidence>
<dbReference type="GO" id="GO:0006779">
    <property type="term" value="P:porphyrin-containing compound biosynthetic process"/>
    <property type="evidence" value="ECO:0007669"/>
    <property type="project" value="TreeGrafter"/>
</dbReference>
<accession>A0A3B1DX06</accession>
<dbReference type="EMBL" id="UOGK01000455">
    <property type="protein sequence ID" value="VAX40854.1"/>
    <property type="molecule type" value="Genomic_DNA"/>
</dbReference>
<dbReference type="InterPro" id="IPR058240">
    <property type="entry name" value="rSAM_sf"/>
</dbReference>
<dbReference type="Gene3D" id="3.30.750.200">
    <property type="match status" value="1"/>
</dbReference>
<dbReference type="AlphaFoldDB" id="A0A3B1DX06"/>
<dbReference type="InterPro" id="IPR007197">
    <property type="entry name" value="rSAM"/>
</dbReference>
<dbReference type="PANTHER" id="PTHR13932">
    <property type="entry name" value="COPROPORPHYRINIGEN III OXIDASE"/>
    <property type="match status" value="1"/>
</dbReference>
<sequence>FDLADIRAGRGEFTVECNPETASAELFALLRAGGVDRLSMGAQSFDPRHLKTLERWHDPASVPRALDLARAAGVARLSLDLIFAIPGQTLADWAADLDRALDLGITHLSAYGLTYEPNTAMTARLRRGQFEPCDEDLEADMYEHLVARCANAGLDRYEVSNFATTGQECAHNLAYWRQHAWLAVGPSASAHLLDPAGGSWRWKNQPRLDDYLRPPPPPGLPLPPAIDIESPDPRRLLAEQIMTGLRLCEGIDLSALCEPLADADLALQLDALARTQIDRGLLVERGQCLCLADAGFLVADAITREFLAVLS</sequence>
<protein>
    <submittedName>
        <fullName evidence="2">Hypothetical radical SAM family enzyme in heat shock gene cluster, similarity with CPO of BS HemN-type</fullName>
    </submittedName>
</protein>
<dbReference type="SMART" id="SM00729">
    <property type="entry name" value="Elp3"/>
    <property type="match status" value="1"/>
</dbReference>
<dbReference type="SUPFAM" id="SSF102114">
    <property type="entry name" value="Radical SAM enzymes"/>
    <property type="match status" value="1"/>
</dbReference>
<gene>
    <name evidence="2" type="ORF">MNBD_PLANCTO03-2162</name>
</gene>
<organism evidence="2">
    <name type="scientific">hydrothermal vent metagenome</name>
    <dbReference type="NCBI Taxonomy" id="652676"/>
    <lineage>
        <taxon>unclassified sequences</taxon>
        <taxon>metagenomes</taxon>
        <taxon>ecological metagenomes</taxon>
    </lineage>
</organism>
<dbReference type="InterPro" id="IPR010723">
    <property type="entry name" value="HemN_C"/>
</dbReference>
<feature type="domain" description="Elp3/MiaA/NifB-like radical SAM core" evidence="1">
    <location>
        <begin position="1"/>
        <end position="144"/>
    </location>
</feature>
<dbReference type="GO" id="GO:0005737">
    <property type="term" value="C:cytoplasm"/>
    <property type="evidence" value="ECO:0007669"/>
    <property type="project" value="TreeGrafter"/>
</dbReference>
<dbReference type="GO" id="GO:0003824">
    <property type="term" value="F:catalytic activity"/>
    <property type="evidence" value="ECO:0007669"/>
    <property type="project" value="InterPro"/>
</dbReference>
<dbReference type="InterPro" id="IPR034505">
    <property type="entry name" value="Coproporphyrinogen-III_oxidase"/>
</dbReference>